<dbReference type="Proteomes" id="UP000277580">
    <property type="component" value="Unassembled WGS sequence"/>
</dbReference>
<gene>
    <name evidence="18" type="ORF">P167DRAFT_503437</name>
</gene>
<evidence type="ECO:0000256" key="11">
    <source>
        <dbReference type="ARBA" id="ARBA00023277"/>
    </source>
</evidence>
<evidence type="ECO:0000313" key="19">
    <source>
        <dbReference type="Proteomes" id="UP000277580"/>
    </source>
</evidence>
<dbReference type="Gene3D" id="2.70.50.70">
    <property type="match status" value="1"/>
</dbReference>
<dbReference type="CDD" id="cd21175">
    <property type="entry name" value="LPMO_AA9"/>
    <property type="match status" value="1"/>
</dbReference>
<feature type="chain" id="PRO_5018009461" description="lytic cellulose monooxygenase (C4-dehydrogenating)" evidence="16">
    <location>
        <begin position="19"/>
        <end position="425"/>
    </location>
</feature>
<proteinExistence type="inferred from homology"/>
<sequence length="425" mass="43820">MKYSAVLSALCSATVVLGHGLVSQIEIGGTLYDNYSPYVDPYLNPAVERIGWTTESNGPVEDVSSAGIVCNTGSTAGALSATTAAGSAVKFFWTVWAESHRGPTMTYLAKCPGTDCTTADPTTLDWFKIDEAGLNSDGTWASDTLIANNNTWTVTIPSDIASGPYLMRHELLALHAAENTNGAQFYPMCANLIVTGSGSAVPSDTVKFPGGYTSSDPGILINIYYPVPTSYTIPGPAVYVPGGASASTSVAATTSAAAATSVAATEIAATSEVAATSVAETTPVAAIPTTVLASSTFIGTGFVGTGPASLPTYVPSVRPPFSNSTRTITRSRGPTSSALLDATHTVSVLPVQETDPADVATEIVYVTAPATTAAPATTITETQTSTIEKTVILTFTASAIETVTVTEHRPECTATGRHRRGTYFV</sequence>
<dbReference type="EMBL" id="ML119117">
    <property type="protein sequence ID" value="RPB14636.1"/>
    <property type="molecule type" value="Genomic_DNA"/>
</dbReference>
<keyword evidence="12" id="KW-0624">Polysaccharide degradation</keyword>
<evidence type="ECO:0000256" key="3">
    <source>
        <dbReference type="ARBA" id="ARBA00022525"/>
    </source>
</evidence>
<keyword evidence="3" id="KW-0964">Secreted</keyword>
<keyword evidence="6" id="KW-0136">Cellulose degradation</keyword>
<evidence type="ECO:0000256" key="4">
    <source>
        <dbReference type="ARBA" id="ARBA00022723"/>
    </source>
</evidence>
<evidence type="ECO:0000256" key="15">
    <source>
        <dbReference type="ARBA" id="ARBA00047174"/>
    </source>
</evidence>
<evidence type="ECO:0000256" key="16">
    <source>
        <dbReference type="SAM" id="SignalP"/>
    </source>
</evidence>
<dbReference type="OrthoDB" id="4849160at2759"/>
<protein>
    <recommendedName>
        <fullName evidence="15">lytic cellulose monooxygenase (C4-dehydrogenating)</fullName>
        <ecNumber evidence="15">1.14.99.56</ecNumber>
    </recommendedName>
</protein>
<evidence type="ECO:0000256" key="7">
    <source>
        <dbReference type="ARBA" id="ARBA00023002"/>
    </source>
</evidence>
<keyword evidence="8" id="KW-0186">Copper</keyword>
<dbReference type="GO" id="GO:0004497">
    <property type="term" value="F:monooxygenase activity"/>
    <property type="evidence" value="ECO:0007669"/>
    <property type="project" value="UniProtKB-KW"/>
</dbReference>
<dbReference type="GO" id="GO:0005576">
    <property type="term" value="C:extracellular region"/>
    <property type="evidence" value="ECO:0007669"/>
    <property type="project" value="UniProtKB-SubCell"/>
</dbReference>
<keyword evidence="10" id="KW-1015">Disulfide bond</keyword>
<evidence type="ECO:0000256" key="1">
    <source>
        <dbReference type="ARBA" id="ARBA00001973"/>
    </source>
</evidence>
<dbReference type="PANTHER" id="PTHR33353">
    <property type="entry name" value="PUTATIVE (AFU_ORTHOLOGUE AFUA_1G12560)-RELATED"/>
    <property type="match status" value="1"/>
</dbReference>
<keyword evidence="11" id="KW-0119">Carbohydrate metabolism</keyword>
<keyword evidence="5 16" id="KW-0732">Signal</keyword>
<evidence type="ECO:0000259" key="17">
    <source>
        <dbReference type="Pfam" id="PF03443"/>
    </source>
</evidence>
<reference evidence="18 19" key="1">
    <citation type="journal article" date="2018" name="Nat. Ecol. Evol.">
        <title>Pezizomycetes genomes reveal the molecular basis of ectomycorrhizal truffle lifestyle.</title>
        <authorList>
            <person name="Murat C."/>
            <person name="Payen T."/>
            <person name="Noel B."/>
            <person name="Kuo A."/>
            <person name="Morin E."/>
            <person name="Chen J."/>
            <person name="Kohler A."/>
            <person name="Krizsan K."/>
            <person name="Balestrini R."/>
            <person name="Da Silva C."/>
            <person name="Montanini B."/>
            <person name="Hainaut M."/>
            <person name="Levati E."/>
            <person name="Barry K.W."/>
            <person name="Belfiori B."/>
            <person name="Cichocki N."/>
            <person name="Clum A."/>
            <person name="Dockter R.B."/>
            <person name="Fauchery L."/>
            <person name="Guy J."/>
            <person name="Iotti M."/>
            <person name="Le Tacon F."/>
            <person name="Lindquist E.A."/>
            <person name="Lipzen A."/>
            <person name="Malagnac F."/>
            <person name="Mello A."/>
            <person name="Molinier V."/>
            <person name="Miyauchi S."/>
            <person name="Poulain J."/>
            <person name="Riccioni C."/>
            <person name="Rubini A."/>
            <person name="Sitrit Y."/>
            <person name="Splivallo R."/>
            <person name="Traeger S."/>
            <person name="Wang M."/>
            <person name="Zifcakova L."/>
            <person name="Wipf D."/>
            <person name="Zambonelli A."/>
            <person name="Paolocci F."/>
            <person name="Nowrousian M."/>
            <person name="Ottonello S."/>
            <person name="Baldrian P."/>
            <person name="Spatafora J.W."/>
            <person name="Henrissat B."/>
            <person name="Nagy L.G."/>
            <person name="Aury J.M."/>
            <person name="Wincker P."/>
            <person name="Grigoriev I.V."/>
            <person name="Bonfante P."/>
            <person name="Martin F.M."/>
        </authorList>
    </citation>
    <scope>NUCLEOTIDE SEQUENCE [LARGE SCALE GENOMIC DNA]</scope>
    <source>
        <strain evidence="18 19">CCBAS932</strain>
    </source>
</reference>
<keyword evidence="7" id="KW-0560">Oxidoreductase</keyword>
<evidence type="ECO:0000256" key="13">
    <source>
        <dbReference type="ARBA" id="ARBA00044502"/>
    </source>
</evidence>
<keyword evidence="9" id="KW-0503">Monooxygenase</keyword>
<comment type="similarity">
    <text evidence="13">Belongs to the polysaccharide monooxygenase AA9 family.</text>
</comment>
<feature type="domain" description="Auxiliary Activity family 9 catalytic" evidence="17">
    <location>
        <begin position="19"/>
        <end position="231"/>
    </location>
</feature>
<keyword evidence="19" id="KW-1185">Reference proteome</keyword>
<evidence type="ECO:0000256" key="6">
    <source>
        <dbReference type="ARBA" id="ARBA00023001"/>
    </source>
</evidence>
<comment type="catalytic activity">
    <reaction evidence="14">
        <text>[(1-&gt;4)-beta-D-glucosyl]n+m + reduced acceptor + O2 = 4-dehydro-beta-D-glucosyl-[(1-&gt;4)-beta-D-glucosyl]n-1 + [(1-&gt;4)-beta-D-glucosyl]m + acceptor + H2O.</text>
        <dbReference type="EC" id="1.14.99.56"/>
    </reaction>
</comment>
<comment type="cofactor">
    <cofactor evidence="1">
        <name>Cu(2+)</name>
        <dbReference type="ChEBI" id="CHEBI:29036"/>
    </cofactor>
</comment>
<dbReference type="InterPro" id="IPR049892">
    <property type="entry name" value="AA9"/>
</dbReference>
<dbReference type="InterPro" id="IPR005103">
    <property type="entry name" value="AA9_LPMO"/>
</dbReference>
<accession>A0A3N4KVR0</accession>
<dbReference type="GO" id="GO:0046872">
    <property type="term" value="F:metal ion binding"/>
    <property type="evidence" value="ECO:0007669"/>
    <property type="project" value="UniProtKB-KW"/>
</dbReference>
<dbReference type="EC" id="1.14.99.56" evidence="15"/>
<evidence type="ECO:0000256" key="9">
    <source>
        <dbReference type="ARBA" id="ARBA00023033"/>
    </source>
</evidence>
<evidence type="ECO:0000256" key="14">
    <source>
        <dbReference type="ARBA" id="ARBA00045077"/>
    </source>
</evidence>
<evidence type="ECO:0000256" key="10">
    <source>
        <dbReference type="ARBA" id="ARBA00023157"/>
    </source>
</evidence>
<evidence type="ECO:0000256" key="2">
    <source>
        <dbReference type="ARBA" id="ARBA00004613"/>
    </source>
</evidence>
<dbReference type="InParanoid" id="A0A3N4KVR0"/>
<comment type="subcellular location">
    <subcellularLocation>
        <location evidence="2">Secreted</location>
    </subcellularLocation>
</comment>
<dbReference type="Pfam" id="PF03443">
    <property type="entry name" value="AA9"/>
    <property type="match status" value="1"/>
</dbReference>
<evidence type="ECO:0000256" key="5">
    <source>
        <dbReference type="ARBA" id="ARBA00022729"/>
    </source>
</evidence>
<dbReference type="STRING" id="1392247.A0A3N4KVR0"/>
<keyword evidence="4" id="KW-0479">Metal-binding</keyword>
<feature type="signal peptide" evidence="16">
    <location>
        <begin position="1"/>
        <end position="18"/>
    </location>
</feature>
<dbReference type="AlphaFoldDB" id="A0A3N4KVR0"/>
<evidence type="ECO:0000256" key="8">
    <source>
        <dbReference type="ARBA" id="ARBA00023008"/>
    </source>
</evidence>
<evidence type="ECO:0000313" key="18">
    <source>
        <dbReference type="EMBL" id="RPB14636.1"/>
    </source>
</evidence>
<evidence type="ECO:0000256" key="12">
    <source>
        <dbReference type="ARBA" id="ARBA00023326"/>
    </source>
</evidence>
<organism evidence="18 19">
    <name type="scientific">Morchella conica CCBAS932</name>
    <dbReference type="NCBI Taxonomy" id="1392247"/>
    <lineage>
        <taxon>Eukaryota</taxon>
        <taxon>Fungi</taxon>
        <taxon>Dikarya</taxon>
        <taxon>Ascomycota</taxon>
        <taxon>Pezizomycotina</taxon>
        <taxon>Pezizomycetes</taxon>
        <taxon>Pezizales</taxon>
        <taxon>Morchellaceae</taxon>
        <taxon>Morchella</taxon>
    </lineage>
</organism>
<dbReference type="GO" id="GO:0030245">
    <property type="term" value="P:cellulose catabolic process"/>
    <property type="evidence" value="ECO:0007669"/>
    <property type="project" value="UniProtKB-KW"/>
</dbReference>
<name>A0A3N4KVR0_9PEZI</name>
<dbReference type="PANTHER" id="PTHR33353:SF10">
    <property type="entry name" value="ENDO-BETA-1,4-GLUCANASE D"/>
    <property type="match status" value="1"/>
</dbReference>